<evidence type="ECO:0000256" key="1">
    <source>
        <dbReference type="ARBA" id="ARBA00004496"/>
    </source>
</evidence>
<dbReference type="GO" id="GO:0008360">
    <property type="term" value="P:regulation of cell shape"/>
    <property type="evidence" value="ECO:0007669"/>
    <property type="project" value="UniProtKB-KW"/>
</dbReference>
<evidence type="ECO:0000259" key="16">
    <source>
        <dbReference type="Pfam" id="PF00275"/>
    </source>
</evidence>
<keyword evidence="7" id="KW-0573">Peptidoglycan synthesis</keyword>
<dbReference type="Pfam" id="PF00275">
    <property type="entry name" value="EPSP_synthase"/>
    <property type="match status" value="1"/>
</dbReference>
<accession>A0A1F8B6I2</accession>
<dbReference type="InterPro" id="IPR001986">
    <property type="entry name" value="Enolpyruvate_Tfrase_dom"/>
</dbReference>
<dbReference type="STRING" id="1802517.A2892_05615"/>
<evidence type="ECO:0000256" key="5">
    <source>
        <dbReference type="ARBA" id="ARBA00022679"/>
    </source>
</evidence>
<organism evidence="17 18">
    <name type="scientific">Candidatus Woesebacteria bacterium RIFCSPLOWO2_01_FULL_39_10b</name>
    <dbReference type="NCBI Taxonomy" id="1802517"/>
    <lineage>
        <taxon>Bacteria</taxon>
        <taxon>Candidatus Woeseibacteriota</taxon>
    </lineage>
</organism>
<dbReference type="GO" id="GO:0071555">
    <property type="term" value="P:cell wall organization"/>
    <property type="evidence" value="ECO:0007669"/>
    <property type="project" value="UniProtKB-KW"/>
</dbReference>
<dbReference type="GO" id="GO:0008760">
    <property type="term" value="F:UDP-N-acetylglucosamine 1-carboxyvinyltransferase activity"/>
    <property type="evidence" value="ECO:0007669"/>
    <property type="project" value="UniProtKB-EC"/>
</dbReference>
<name>A0A1F8B6I2_9BACT</name>
<evidence type="ECO:0000256" key="10">
    <source>
        <dbReference type="ARBA" id="ARBA00038367"/>
    </source>
</evidence>
<dbReference type="InterPro" id="IPR036968">
    <property type="entry name" value="Enolpyruvate_Tfrase_sf"/>
</dbReference>
<comment type="catalytic activity">
    <reaction evidence="15">
        <text>phosphoenolpyruvate + UDP-N-acetyl-alpha-D-glucosamine = UDP-N-acetyl-3-O-(1-carboxyvinyl)-alpha-D-glucosamine + phosphate</text>
        <dbReference type="Rhea" id="RHEA:18681"/>
        <dbReference type="ChEBI" id="CHEBI:43474"/>
        <dbReference type="ChEBI" id="CHEBI:57705"/>
        <dbReference type="ChEBI" id="CHEBI:58702"/>
        <dbReference type="ChEBI" id="CHEBI:68483"/>
        <dbReference type="EC" id="2.5.1.7"/>
    </reaction>
</comment>
<keyword evidence="8" id="KW-0131">Cell cycle</keyword>
<dbReference type="GO" id="GO:0005737">
    <property type="term" value="C:cytoplasm"/>
    <property type="evidence" value="ECO:0007669"/>
    <property type="project" value="UniProtKB-SubCell"/>
</dbReference>
<sequence>MYEAGLFWTSELNKLGANIVMCDPHRIIVIAGQKLTSATLEAPYIIRAVVAMVMAVMIAEGESLILNADALYRGHPHFSENLKMLGAEIEEVE</sequence>
<dbReference type="PANTHER" id="PTHR43783">
    <property type="entry name" value="UDP-N-ACETYLGLUCOSAMINE 1-CARBOXYVINYLTRANSFERASE"/>
    <property type="match status" value="1"/>
</dbReference>
<dbReference type="InterPro" id="IPR050068">
    <property type="entry name" value="MurA_subfamily"/>
</dbReference>
<comment type="pathway">
    <text evidence="2">Cell wall biogenesis; peptidoglycan biosynthesis.</text>
</comment>
<evidence type="ECO:0000313" key="18">
    <source>
        <dbReference type="Proteomes" id="UP000176404"/>
    </source>
</evidence>
<protein>
    <recommendedName>
        <fullName evidence="12">UDP-N-acetylglucosamine 1-carboxyvinyltransferase</fullName>
        <ecNumber evidence="11">2.5.1.7</ecNumber>
    </recommendedName>
    <alternativeName>
        <fullName evidence="13">Enoylpyruvate transferase</fullName>
    </alternativeName>
    <alternativeName>
        <fullName evidence="14">UDP-N-acetylglucosamine enolpyruvyl transferase</fullName>
    </alternativeName>
</protein>
<evidence type="ECO:0000256" key="12">
    <source>
        <dbReference type="ARBA" id="ARBA00039754"/>
    </source>
</evidence>
<evidence type="ECO:0000313" key="17">
    <source>
        <dbReference type="EMBL" id="OGM59309.1"/>
    </source>
</evidence>
<dbReference type="EC" id="2.5.1.7" evidence="11"/>
<keyword evidence="4" id="KW-0132">Cell division</keyword>
<evidence type="ECO:0000256" key="2">
    <source>
        <dbReference type="ARBA" id="ARBA00004752"/>
    </source>
</evidence>
<dbReference type="GO" id="GO:0051301">
    <property type="term" value="P:cell division"/>
    <property type="evidence" value="ECO:0007669"/>
    <property type="project" value="UniProtKB-KW"/>
</dbReference>
<dbReference type="PANTHER" id="PTHR43783:SF1">
    <property type="entry name" value="UDP-N-ACETYLGLUCOSAMINE 1-CARBOXYVINYLTRANSFERASE"/>
    <property type="match status" value="1"/>
</dbReference>
<keyword evidence="3" id="KW-0963">Cytoplasm</keyword>
<comment type="subcellular location">
    <subcellularLocation>
        <location evidence="1">Cytoplasm</location>
    </subcellularLocation>
</comment>
<dbReference type="GO" id="GO:0009252">
    <property type="term" value="P:peptidoglycan biosynthetic process"/>
    <property type="evidence" value="ECO:0007669"/>
    <property type="project" value="UniProtKB-KW"/>
</dbReference>
<evidence type="ECO:0000256" key="4">
    <source>
        <dbReference type="ARBA" id="ARBA00022618"/>
    </source>
</evidence>
<comment type="caution">
    <text evidence="17">The sequence shown here is derived from an EMBL/GenBank/DDBJ whole genome shotgun (WGS) entry which is preliminary data.</text>
</comment>
<dbReference type="AlphaFoldDB" id="A0A1F8B6I2"/>
<dbReference type="EMBL" id="MGHD01000022">
    <property type="protein sequence ID" value="OGM59309.1"/>
    <property type="molecule type" value="Genomic_DNA"/>
</dbReference>
<keyword evidence="9" id="KW-0961">Cell wall biogenesis/degradation</keyword>
<dbReference type="SUPFAM" id="SSF55205">
    <property type="entry name" value="EPT/RTPC-like"/>
    <property type="match status" value="1"/>
</dbReference>
<gene>
    <name evidence="17" type="ORF">A2892_05615</name>
</gene>
<keyword evidence="5" id="KW-0808">Transferase</keyword>
<evidence type="ECO:0000256" key="11">
    <source>
        <dbReference type="ARBA" id="ARBA00039108"/>
    </source>
</evidence>
<evidence type="ECO:0000256" key="3">
    <source>
        <dbReference type="ARBA" id="ARBA00022490"/>
    </source>
</evidence>
<proteinExistence type="inferred from homology"/>
<reference evidence="17 18" key="1">
    <citation type="journal article" date="2016" name="Nat. Commun.">
        <title>Thousands of microbial genomes shed light on interconnected biogeochemical processes in an aquifer system.</title>
        <authorList>
            <person name="Anantharaman K."/>
            <person name="Brown C.T."/>
            <person name="Hug L.A."/>
            <person name="Sharon I."/>
            <person name="Castelle C.J."/>
            <person name="Probst A.J."/>
            <person name="Thomas B.C."/>
            <person name="Singh A."/>
            <person name="Wilkins M.J."/>
            <person name="Karaoz U."/>
            <person name="Brodie E.L."/>
            <person name="Williams K.H."/>
            <person name="Hubbard S.S."/>
            <person name="Banfield J.F."/>
        </authorList>
    </citation>
    <scope>NUCLEOTIDE SEQUENCE [LARGE SCALE GENOMIC DNA]</scope>
</reference>
<evidence type="ECO:0000256" key="15">
    <source>
        <dbReference type="ARBA" id="ARBA00047527"/>
    </source>
</evidence>
<evidence type="ECO:0000256" key="8">
    <source>
        <dbReference type="ARBA" id="ARBA00023306"/>
    </source>
</evidence>
<evidence type="ECO:0000256" key="7">
    <source>
        <dbReference type="ARBA" id="ARBA00022984"/>
    </source>
</evidence>
<evidence type="ECO:0000256" key="6">
    <source>
        <dbReference type="ARBA" id="ARBA00022960"/>
    </source>
</evidence>
<dbReference type="Proteomes" id="UP000176404">
    <property type="component" value="Unassembled WGS sequence"/>
</dbReference>
<evidence type="ECO:0000256" key="9">
    <source>
        <dbReference type="ARBA" id="ARBA00023316"/>
    </source>
</evidence>
<dbReference type="InterPro" id="IPR013792">
    <property type="entry name" value="RNA3'P_cycl/enolpyr_Trfase_a/b"/>
</dbReference>
<evidence type="ECO:0000256" key="14">
    <source>
        <dbReference type="ARBA" id="ARBA00042842"/>
    </source>
</evidence>
<comment type="similarity">
    <text evidence="10">Belongs to the EPSP synthase family. MurA subfamily.</text>
</comment>
<keyword evidence="6" id="KW-0133">Cell shape</keyword>
<dbReference type="Gene3D" id="3.65.10.10">
    <property type="entry name" value="Enolpyruvate transferase domain"/>
    <property type="match status" value="1"/>
</dbReference>
<evidence type="ECO:0000256" key="13">
    <source>
        <dbReference type="ARBA" id="ARBA00042443"/>
    </source>
</evidence>
<feature type="domain" description="Enolpyruvate transferase" evidence="16">
    <location>
        <begin position="9"/>
        <end position="82"/>
    </location>
</feature>